<name>A0A2P1PV68_9GAMM</name>
<dbReference type="InterPro" id="IPR011047">
    <property type="entry name" value="Quinoprotein_ADH-like_sf"/>
</dbReference>
<dbReference type="Pfam" id="PF17164">
    <property type="entry name" value="DUF5122"/>
    <property type="match status" value="1"/>
</dbReference>
<reference evidence="1 2" key="2">
    <citation type="submission" date="2018-03" db="EMBL/GenBank/DDBJ databases">
        <authorList>
            <person name="Keele B.F."/>
        </authorList>
    </citation>
    <scope>NUCLEOTIDE SEQUENCE [LARGE SCALE GENOMIC DNA]</scope>
    <source>
        <strain evidence="1 2">D13</strain>
    </source>
</reference>
<dbReference type="PANTHER" id="PTHR31778:SF2">
    <property type="entry name" value="BUD SITE SELECTION PROTEIN RAX2"/>
    <property type="match status" value="1"/>
</dbReference>
<proteinExistence type="predicted"/>
<sequence length="673" mass="70214">MGKLLPSGSIDAGWQVSVTGIVDDMALSGDRLFLAGRFTAVNGVARQGLAEVSLASGALASFDPNFGSSTSYSFSALAVHPSGLFIGGQFIQVGATAQVNFAKIDLGTNALLPGFAPQMNSSITELLVSGDRLYIGGYFTQFAGAARQRAARIDANTGALHAWAPDFSSTVIELVADGGKIYAAGCFLDFLARVDPDTGARDDWSVNLTHGCVTSLDVTATHVYFSGPFTQIDGHPIERLARIDKATADIDTGFDPNLLGGNFAMAGMELAPDRVLAVGDFVGAGGGYSPGATLLDRTTGALATQWPIYAEHRGEVHALAPAPEGGTFVGGRFTRVRGEVPPVRRQGVLRLDSTGALVPSFAPNADGVVHALAATATDLFIGGTFRRVSDIQMLSLARLSVDGVVDSTFAAHPRGSATPNVNAIVLDEANQTIRVGGSFNSVGPSGTTRLNLAEFDFSGTVTPWIVSADGEVRTLLKTCDGLYVGGEFSVIAGAERAFIAKLQPGASMHLQAAFTANTDSGVHTIQRGPLDRLYLGGQFQSVNGAPAPYFARVNAVTGQFQGSFDPALNGPVRSMAWSRDGLMIAGAFDSVAGLPRQNLFRLMLDGGINAIDPEFAPLVPDAANAVLEQGERVLVGGSMNTLAPLTTTQVGLFAYPLMHTRLYADGFEGNGCD</sequence>
<gene>
    <name evidence="1" type="ORF">C7S18_16810</name>
</gene>
<dbReference type="PANTHER" id="PTHR31778">
    <property type="entry name" value="BUD SITE SELECTION PROTEIN RAX2"/>
    <property type="match status" value="1"/>
</dbReference>
<dbReference type="EMBL" id="CP027860">
    <property type="protein sequence ID" value="AVP98746.1"/>
    <property type="molecule type" value="Genomic_DNA"/>
</dbReference>
<dbReference type="InterPro" id="IPR013431">
    <property type="entry name" value="Delta_60_rpt"/>
</dbReference>
<protein>
    <recommendedName>
        <fullName evidence="3">Delta-60 repeat domain-containing protein</fullName>
    </recommendedName>
</protein>
<evidence type="ECO:0000313" key="1">
    <source>
        <dbReference type="EMBL" id="AVP98746.1"/>
    </source>
</evidence>
<accession>A0A2P1PV68</accession>
<dbReference type="GO" id="GO:1902929">
    <property type="term" value="C:plasma membrane of growing cell tip"/>
    <property type="evidence" value="ECO:0007669"/>
    <property type="project" value="TreeGrafter"/>
</dbReference>
<keyword evidence="2" id="KW-1185">Reference proteome</keyword>
<reference evidence="1 2" key="1">
    <citation type="submission" date="2018-03" db="EMBL/GenBank/DDBJ databases">
        <title>Ahniella affigens gen. nov., sp. nov., a gammaproteobacterium isolated from sandy soil near a stream.</title>
        <authorList>
            <person name="Ko Y."/>
            <person name="Kim J.-H."/>
        </authorList>
    </citation>
    <scope>NUCLEOTIDE SEQUENCE [LARGE SCALE GENOMIC DNA]</scope>
    <source>
        <strain evidence="1 2">D13</strain>
    </source>
</reference>
<organism evidence="1 2">
    <name type="scientific">Ahniella affigens</name>
    <dbReference type="NCBI Taxonomy" id="2021234"/>
    <lineage>
        <taxon>Bacteria</taxon>
        <taxon>Pseudomonadati</taxon>
        <taxon>Pseudomonadota</taxon>
        <taxon>Gammaproteobacteria</taxon>
        <taxon>Lysobacterales</taxon>
        <taxon>Rhodanobacteraceae</taxon>
        <taxon>Ahniella</taxon>
    </lineage>
</organism>
<dbReference type="Gene3D" id="2.80.10.50">
    <property type="match status" value="1"/>
</dbReference>
<dbReference type="Proteomes" id="UP000241074">
    <property type="component" value="Chromosome"/>
</dbReference>
<evidence type="ECO:0000313" key="2">
    <source>
        <dbReference type="Proteomes" id="UP000241074"/>
    </source>
</evidence>
<evidence type="ECO:0008006" key="3">
    <source>
        <dbReference type="Google" id="ProtNLM"/>
    </source>
</evidence>
<dbReference type="AlphaFoldDB" id="A0A2P1PV68"/>
<dbReference type="SUPFAM" id="SSF50998">
    <property type="entry name" value="Quinoprotein alcohol dehydrogenase-like"/>
    <property type="match status" value="1"/>
</dbReference>
<dbReference type="KEGG" id="xba:C7S18_16810"/>